<dbReference type="GO" id="GO:0016410">
    <property type="term" value="F:N-acyltransferase activity"/>
    <property type="evidence" value="ECO:0007669"/>
    <property type="project" value="TreeGrafter"/>
</dbReference>
<dbReference type="InterPro" id="IPR016181">
    <property type="entry name" value="Acyl_CoA_acyltransferase"/>
</dbReference>
<dbReference type="PANTHER" id="PTHR31438">
    <property type="entry name" value="LYSINE N-ACYLTRANSFERASE C17G9.06C-RELATED"/>
    <property type="match status" value="1"/>
</dbReference>
<dbReference type="SUPFAM" id="SSF55729">
    <property type="entry name" value="Acyl-CoA N-acyltransferases (Nat)"/>
    <property type="match status" value="1"/>
</dbReference>
<keyword evidence="1" id="KW-0046">Antibiotic resistance</keyword>
<proteinExistence type="predicted"/>
<dbReference type="OrthoDB" id="336415at2"/>
<dbReference type="Proteomes" id="UP000254794">
    <property type="component" value="Unassembled WGS sequence"/>
</dbReference>
<keyword evidence="3" id="KW-0808">Transferase</keyword>
<dbReference type="Gene3D" id="3.40.630.30">
    <property type="match status" value="1"/>
</dbReference>
<evidence type="ECO:0000256" key="1">
    <source>
        <dbReference type="ARBA" id="ARBA00023251"/>
    </source>
</evidence>
<sequence>MTISFRALKNYDFPLLLKWLQTPHVRAWWDSDIDWNLNLIKEKYATYVDGYKESDNSKEPIYAYILEFNQQEIGYIQYYDAHRFINENYLRELPTSLVAIDMYIGEPLALNKGLGSQALVLLMEQFIFPNFAAALVTPDLNNHQAIACYRKAGFNPVYEHKENHELWLLKDKPKL</sequence>
<accession>A0A378JJZ4</accession>
<dbReference type="PROSITE" id="PS51186">
    <property type="entry name" value="GNAT"/>
    <property type="match status" value="1"/>
</dbReference>
<dbReference type="PANTHER" id="PTHR31438:SF1">
    <property type="entry name" value="LYSINE N-ACYLTRANSFERASE C17G9.06C-RELATED"/>
    <property type="match status" value="1"/>
</dbReference>
<dbReference type="GO" id="GO:0046677">
    <property type="term" value="P:response to antibiotic"/>
    <property type="evidence" value="ECO:0007669"/>
    <property type="project" value="UniProtKB-KW"/>
</dbReference>
<dbReference type="AlphaFoldDB" id="A0A378JJZ4"/>
<evidence type="ECO:0000313" key="4">
    <source>
        <dbReference type="Proteomes" id="UP000254794"/>
    </source>
</evidence>
<evidence type="ECO:0000259" key="2">
    <source>
        <dbReference type="PROSITE" id="PS51186"/>
    </source>
</evidence>
<feature type="domain" description="N-acetyltransferase" evidence="2">
    <location>
        <begin position="23"/>
        <end position="173"/>
    </location>
</feature>
<protein>
    <submittedName>
        <fullName evidence="3">GNAT family acetyltransferase</fullName>
    </submittedName>
</protein>
<dbReference type="EMBL" id="UGOD01000001">
    <property type="protein sequence ID" value="STX51061.1"/>
    <property type="molecule type" value="Genomic_DNA"/>
</dbReference>
<evidence type="ECO:0000313" key="3">
    <source>
        <dbReference type="EMBL" id="STX51061.1"/>
    </source>
</evidence>
<dbReference type="InterPro" id="IPR000182">
    <property type="entry name" value="GNAT_dom"/>
</dbReference>
<dbReference type="RefSeq" id="WP_115330722.1">
    <property type="nucleotide sequence ID" value="NZ_CAAAHP010000001.1"/>
</dbReference>
<keyword evidence="4" id="KW-1185">Reference proteome</keyword>
<organism evidence="3 4">
    <name type="scientific">Legionella busanensis</name>
    <dbReference type="NCBI Taxonomy" id="190655"/>
    <lineage>
        <taxon>Bacteria</taxon>
        <taxon>Pseudomonadati</taxon>
        <taxon>Pseudomonadota</taxon>
        <taxon>Gammaproteobacteria</taxon>
        <taxon>Legionellales</taxon>
        <taxon>Legionellaceae</taxon>
        <taxon>Legionella</taxon>
    </lineage>
</organism>
<gene>
    <name evidence="3" type="primary">aacA-aphD</name>
    <name evidence="3" type="ORF">NCTC13316_01151</name>
</gene>
<reference evidence="3 4" key="1">
    <citation type="submission" date="2018-06" db="EMBL/GenBank/DDBJ databases">
        <authorList>
            <consortium name="Pathogen Informatics"/>
            <person name="Doyle S."/>
        </authorList>
    </citation>
    <scope>NUCLEOTIDE SEQUENCE [LARGE SCALE GENOMIC DNA]</scope>
    <source>
        <strain evidence="3 4">NCTC13316</strain>
    </source>
</reference>
<dbReference type="Pfam" id="PF13523">
    <property type="entry name" value="Acetyltransf_8"/>
    <property type="match status" value="1"/>
</dbReference>
<name>A0A378JJZ4_9GAMM</name>